<keyword evidence="2" id="KW-0472">Membrane</keyword>
<comment type="caution">
    <text evidence="4">The sequence shown here is derived from an EMBL/GenBank/DDBJ whole genome shotgun (WGS) entry which is preliminary data.</text>
</comment>
<feature type="region of interest" description="Disordered" evidence="1">
    <location>
        <begin position="285"/>
        <end position="355"/>
    </location>
</feature>
<keyword evidence="2" id="KW-0812">Transmembrane</keyword>
<feature type="compositionally biased region" description="Acidic residues" evidence="1">
    <location>
        <begin position="285"/>
        <end position="295"/>
    </location>
</feature>
<gene>
    <name evidence="4" type="ORF">TRICI_002986</name>
</gene>
<feature type="transmembrane region" description="Helical" evidence="2">
    <location>
        <begin position="69"/>
        <end position="93"/>
    </location>
</feature>
<dbReference type="Proteomes" id="UP000761534">
    <property type="component" value="Unassembled WGS sequence"/>
</dbReference>
<evidence type="ECO:0000313" key="5">
    <source>
        <dbReference type="Proteomes" id="UP000761534"/>
    </source>
</evidence>
<feature type="compositionally biased region" description="Basic and acidic residues" evidence="1">
    <location>
        <begin position="338"/>
        <end position="352"/>
    </location>
</feature>
<feature type="region of interest" description="Disordered" evidence="1">
    <location>
        <begin position="367"/>
        <end position="402"/>
    </location>
</feature>
<dbReference type="EMBL" id="SWFS01000209">
    <property type="protein sequence ID" value="KAA8914089.1"/>
    <property type="molecule type" value="Genomic_DNA"/>
</dbReference>
<reference evidence="4" key="1">
    <citation type="journal article" date="2019" name="G3 (Bethesda)">
        <title>Genome Assemblies of Two Rare Opportunistic Yeast Pathogens: Diutina rugosa (syn. Candida rugosa) and Trichomonascus ciferrii (syn. Candida ciferrii).</title>
        <authorList>
            <person name="Mixao V."/>
            <person name="Saus E."/>
            <person name="Hansen A.P."/>
            <person name="Lass-Florl C."/>
            <person name="Gabaldon T."/>
        </authorList>
    </citation>
    <scope>NUCLEOTIDE SEQUENCE</scope>
    <source>
        <strain evidence="4">CBS 4856</strain>
    </source>
</reference>
<dbReference type="VEuPathDB" id="FungiDB:TRICI_002986"/>
<feature type="compositionally biased region" description="Low complexity" evidence="1">
    <location>
        <begin position="369"/>
        <end position="390"/>
    </location>
</feature>
<evidence type="ECO:0000256" key="2">
    <source>
        <dbReference type="SAM" id="Phobius"/>
    </source>
</evidence>
<dbReference type="Pfam" id="PF09463">
    <property type="entry name" value="Opy2"/>
    <property type="match status" value="1"/>
</dbReference>
<feature type="compositionally biased region" description="Basic and acidic residues" evidence="1">
    <location>
        <begin position="392"/>
        <end position="402"/>
    </location>
</feature>
<dbReference type="AlphaFoldDB" id="A0A642V4U1"/>
<keyword evidence="5" id="KW-1185">Reference proteome</keyword>
<evidence type="ECO:0000259" key="3">
    <source>
        <dbReference type="Pfam" id="PF09463"/>
    </source>
</evidence>
<feature type="region of interest" description="Disordered" evidence="1">
    <location>
        <begin position="109"/>
        <end position="133"/>
    </location>
</feature>
<protein>
    <recommendedName>
        <fullName evidence="3">Membrane anchor Opy2 N-terminal domain-containing protein</fullName>
    </recommendedName>
</protein>
<accession>A0A642V4U1</accession>
<sequence>MNRGGLYEFYLERRGCKKCTETPKCPACPDGEECTLTTQTCDACAEGICQKKSTGSDSDSDSPSVNKGAIAGGVVAGVVVVAAVIGFLLWRYVFSEKAKRRREEEAAERAAEAAAASEKSDGGGGGGSRMSSATLSSVNTSMTRGSNIIPIAYIPGVTNRTDSDAPPVPDINQYSQTFSADDILRHSQMSRSSIATTNYRGSTAEISAAMMTAVNVKPNLVDIGKDKDNDGEEQPQYATAMAVNNPKTVQYGNAQAINSQRANAHSIRIGKKTGPVGLQKDMISEEASDDEDSDNETFHDVQSNVNSNSSGKNNSGYDLPFVIEKNQTDETLGSSTDRQSRLRNETTNRDSSADYVVDDIPIEAYLYAQNNSNNQQQQQQQRTNNGNGRSSPFDDKYKVEDS</sequence>
<evidence type="ECO:0000313" key="4">
    <source>
        <dbReference type="EMBL" id="KAA8914089.1"/>
    </source>
</evidence>
<proteinExistence type="predicted"/>
<dbReference type="OrthoDB" id="4090474at2759"/>
<evidence type="ECO:0000256" key="1">
    <source>
        <dbReference type="SAM" id="MobiDB-lite"/>
    </source>
</evidence>
<organism evidence="4 5">
    <name type="scientific">Trichomonascus ciferrii</name>
    <dbReference type="NCBI Taxonomy" id="44093"/>
    <lineage>
        <taxon>Eukaryota</taxon>
        <taxon>Fungi</taxon>
        <taxon>Dikarya</taxon>
        <taxon>Ascomycota</taxon>
        <taxon>Saccharomycotina</taxon>
        <taxon>Dipodascomycetes</taxon>
        <taxon>Dipodascales</taxon>
        <taxon>Trichomonascaceae</taxon>
        <taxon>Trichomonascus</taxon>
        <taxon>Trichomonascus ciferrii complex</taxon>
    </lineage>
</organism>
<feature type="domain" description="Membrane anchor Opy2 N-terminal" evidence="3">
    <location>
        <begin position="16"/>
        <end position="49"/>
    </location>
</feature>
<name>A0A642V4U1_9ASCO</name>
<keyword evidence="2" id="KW-1133">Transmembrane helix</keyword>
<dbReference type="InterPro" id="IPR018571">
    <property type="entry name" value="Membrane_anchor_Opy2_N"/>
</dbReference>
<feature type="compositionally biased region" description="Low complexity" evidence="1">
    <location>
        <begin position="303"/>
        <end position="315"/>
    </location>
</feature>